<name>A0A1T4YXV4_9ACTN</name>
<dbReference type="Proteomes" id="UP000191040">
    <property type="component" value="Chromosome I"/>
</dbReference>
<keyword evidence="9" id="KW-0862">Zinc</keyword>
<evidence type="ECO:0000256" key="12">
    <source>
        <dbReference type="ARBA" id="ARBA00031533"/>
    </source>
</evidence>
<keyword evidence="6" id="KW-0645">Protease</keyword>
<evidence type="ECO:0000256" key="5">
    <source>
        <dbReference type="ARBA" id="ARBA00015611"/>
    </source>
</evidence>
<dbReference type="InterPro" id="IPR013783">
    <property type="entry name" value="Ig-like_fold"/>
</dbReference>
<dbReference type="Pfam" id="PF01433">
    <property type="entry name" value="Peptidase_M1"/>
    <property type="match status" value="1"/>
</dbReference>
<dbReference type="EC" id="3.4.11.2" evidence="4"/>
<dbReference type="CDD" id="cd09603">
    <property type="entry name" value="M1_APN_like"/>
    <property type="match status" value="1"/>
</dbReference>
<dbReference type="AlphaFoldDB" id="A0A1T4YXV4"/>
<dbReference type="RefSeq" id="WP_078699488.1">
    <property type="nucleotide sequence ID" value="NZ_LT796768.1"/>
</dbReference>
<evidence type="ECO:0000256" key="6">
    <source>
        <dbReference type="ARBA" id="ARBA00022670"/>
    </source>
</evidence>
<evidence type="ECO:0000256" key="7">
    <source>
        <dbReference type="ARBA" id="ARBA00022723"/>
    </source>
</evidence>
<dbReference type="PRINTS" id="PR00756">
    <property type="entry name" value="ALADIPTASE"/>
</dbReference>
<dbReference type="GO" id="GO:0016285">
    <property type="term" value="F:alanyl aminopeptidase activity"/>
    <property type="evidence" value="ECO:0007669"/>
    <property type="project" value="UniProtKB-EC"/>
</dbReference>
<evidence type="ECO:0000256" key="9">
    <source>
        <dbReference type="ARBA" id="ARBA00022833"/>
    </source>
</evidence>
<dbReference type="GO" id="GO:0006508">
    <property type="term" value="P:proteolysis"/>
    <property type="evidence" value="ECO:0007669"/>
    <property type="project" value="UniProtKB-KW"/>
</dbReference>
<keyword evidence="7" id="KW-0479">Metal-binding</keyword>
<dbReference type="GO" id="GO:0008270">
    <property type="term" value="F:zinc ion binding"/>
    <property type="evidence" value="ECO:0007669"/>
    <property type="project" value="InterPro"/>
</dbReference>
<keyword evidence="8" id="KW-0378">Hydrolase</keyword>
<feature type="chain" id="PRO_5039054539" description="Aminopeptidase N" evidence="13">
    <location>
        <begin position="39"/>
        <end position="918"/>
    </location>
</feature>
<evidence type="ECO:0000256" key="8">
    <source>
        <dbReference type="ARBA" id="ARBA00022801"/>
    </source>
</evidence>
<evidence type="ECO:0000259" key="14">
    <source>
        <dbReference type="Pfam" id="PF01433"/>
    </source>
</evidence>
<dbReference type="InterPro" id="IPR014782">
    <property type="entry name" value="Peptidase_M1_dom"/>
</dbReference>
<dbReference type="STRING" id="1736691.SAMN06295964_1396"/>
<evidence type="ECO:0000256" key="1">
    <source>
        <dbReference type="ARBA" id="ARBA00000098"/>
    </source>
</evidence>
<evidence type="ECO:0000256" key="13">
    <source>
        <dbReference type="SAM" id="SignalP"/>
    </source>
</evidence>
<comment type="similarity">
    <text evidence="3">Belongs to the peptidase M1 family.</text>
</comment>
<comment type="cofactor">
    <cofactor evidence="2">
        <name>Zn(2+)</name>
        <dbReference type="ChEBI" id="CHEBI:29105"/>
    </cofactor>
</comment>
<dbReference type="SUPFAM" id="SSF63737">
    <property type="entry name" value="Leukotriene A4 hydrolase N-terminal domain"/>
    <property type="match status" value="1"/>
</dbReference>
<keyword evidence="10" id="KW-0482">Metalloprotease</keyword>
<keyword evidence="16" id="KW-1185">Reference proteome</keyword>
<reference evidence="16" key="1">
    <citation type="submission" date="2017-02" db="EMBL/GenBank/DDBJ databases">
        <authorList>
            <person name="Varghese N."/>
            <person name="Submissions S."/>
        </authorList>
    </citation>
    <scope>NUCLEOTIDE SEQUENCE [LARGE SCALE GENOMIC DNA]</scope>
    <source>
        <strain evidence="16">9H-4</strain>
    </source>
</reference>
<proteinExistence type="inferred from homology"/>
<dbReference type="Gene3D" id="2.60.40.2700">
    <property type="match status" value="2"/>
</dbReference>
<evidence type="ECO:0000256" key="3">
    <source>
        <dbReference type="ARBA" id="ARBA00010136"/>
    </source>
</evidence>
<dbReference type="SUPFAM" id="SSF55486">
    <property type="entry name" value="Metalloproteases ('zincins'), catalytic domain"/>
    <property type="match status" value="1"/>
</dbReference>
<dbReference type="Gene3D" id="1.10.390.10">
    <property type="entry name" value="Neutral Protease Domain 2"/>
    <property type="match status" value="1"/>
</dbReference>
<dbReference type="InterPro" id="IPR050344">
    <property type="entry name" value="Peptidase_M1_aminopeptidases"/>
</dbReference>
<dbReference type="EMBL" id="LT796768">
    <property type="protein sequence ID" value="SKB06629.1"/>
    <property type="molecule type" value="Genomic_DNA"/>
</dbReference>
<protein>
    <recommendedName>
        <fullName evidence="5">Aminopeptidase N</fullName>
        <ecNumber evidence="4">3.4.11.2</ecNumber>
    </recommendedName>
    <alternativeName>
        <fullName evidence="11">Alanine aminopeptidase</fullName>
    </alternativeName>
    <alternativeName>
        <fullName evidence="12">Lysyl aminopeptidase</fullName>
    </alternativeName>
</protein>
<evidence type="ECO:0000256" key="4">
    <source>
        <dbReference type="ARBA" id="ARBA00012564"/>
    </source>
</evidence>
<dbReference type="InterPro" id="IPR042097">
    <property type="entry name" value="Aminopeptidase_N-like_N_sf"/>
</dbReference>
<evidence type="ECO:0000256" key="10">
    <source>
        <dbReference type="ARBA" id="ARBA00023049"/>
    </source>
</evidence>
<keyword evidence="13" id="KW-0732">Signal</keyword>
<dbReference type="GO" id="GO:0005975">
    <property type="term" value="P:carbohydrate metabolic process"/>
    <property type="evidence" value="ECO:0007669"/>
    <property type="project" value="UniProtKB-ARBA"/>
</dbReference>
<evidence type="ECO:0000313" key="15">
    <source>
        <dbReference type="EMBL" id="SKB06629.1"/>
    </source>
</evidence>
<accession>A0A1T4YXV4</accession>
<feature type="domain" description="Peptidase M1 membrane alanine aminopeptidase" evidence="14">
    <location>
        <begin position="337"/>
        <end position="486"/>
    </location>
</feature>
<comment type="catalytic activity">
    <reaction evidence="1">
        <text>Release of an N-terminal amino acid, Xaa-|-Yaa- from a peptide, amide or arylamide. Xaa is preferably Ala, but may be most amino acids including Pro (slow action). When a terminal hydrophobic residue is followed by a prolyl residue, the two may be released as an intact Xaa-Pro dipeptide.</text>
        <dbReference type="EC" id="3.4.11.2"/>
    </reaction>
</comment>
<evidence type="ECO:0000256" key="11">
    <source>
        <dbReference type="ARBA" id="ARBA00029811"/>
    </source>
</evidence>
<dbReference type="GO" id="GO:0008237">
    <property type="term" value="F:metallopeptidase activity"/>
    <property type="evidence" value="ECO:0007669"/>
    <property type="project" value="UniProtKB-KW"/>
</dbReference>
<sequence length="918" mass="95759">MMSFPPSLTRPARAVAVAALSGALCVGALGATTATAAAADPVAGARTSGDSLFPNVGNGGYDVQHYDLDIAWTPGAPVASASTIVATAKISATAAAPLSEFSLDFEGLTVDSITVDGAPATWERDIDAATTKYKLVVTPAEPVEGDFTAVVAYSGSPVAHIDPDGSREGWIAGDDGATAVNEPVGAMTWYPVNNSLKDKAKYDIKLTIPRLMDGESMAAASNGSLHSKTRNGALETWHWKQPNQMVPYLSMVSIGKYEVRESVIELESGTYRDWTFLDAAMTSSQRTTTLASLAQTQDIMRWMESKFGPYPGVATGAVVDRINVGYALETQDRSFYQNSVSKGTLIHEIAHQWFGNAVSPSDWSDLWLNEGMGDYAPRAYNYDTGATTTSPETSYYNSWNASAPTAGQWQVPLAGFTDPAILFDYVYGRGGMTFETLRTIVGDASWFEILRTWVAENNGSDASTADFVALANRISGTDVTPVLNPWLYGTAKPAWASKWNLSVASDSAGPLAPGDTVAHTLTAQNTGKVAIAGQTVTVDVADLVDDARLGTLPAELANLGGKLRWTIPATAAGQTATVTFPATVKEAASGGTVGISASTSALGSSCVTCSASTAIADQADAWTLGLSADPLPGAVDAGDEITYTVSARNTAVHALLGATAEIDLADVLDDASVVSLGAGLELDGTTLRWSVPRVASGQTARAEFTVEVESESGATLKVSAAPATAGGSGEPTLTHTVGLKPLSPAPVPVVSGTGRVGTVLTARAGTWPSGTALAFQWSVGGKVVPGATGATYRLTPRDVGRVVTVAVTGTKSGWAPVTKVSAPLKVAPGLLTRKPQPFHVGLPKVGRTLKVKAGTWDSGVKLSYRWYRGSKAIKGATKTSYKLKKADAGQRIRVKVTATKPGYATVVKYTPRTSRVLR</sequence>
<organism evidence="15 16">
    <name type="scientific">Aeromicrobium choanae</name>
    <dbReference type="NCBI Taxonomy" id="1736691"/>
    <lineage>
        <taxon>Bacteria</taxon>
        <taxon>Bacillati</taxon>
        <taxon>Actinomycetota</taxon>
        <taxon>Actinomycetes</taxon>
        <taxon>Propionibacteriales</taxon>
        <taxon>Nocardioidaceae</taxon>
        <taxon>Aeromicrobium</taxon>
    </lineage>
</organism>
<dbReference type="InterPro" id="IPR001930">
    <property type="entry name" value="Peptidase_M1"/>
</dbReference>
<dbReference type="PANTHER" id="PTHR11533">
    <property type="entry name" value="PROTEASE M1 ZINC METALLOPROTEASE"/>
    <property type="match status" value="1"/>
</dbReference>
<dbReference type="PANTHER" id="PTHR11533:SF297">
    <property type="entry name" value="AMINOPEPTIDASE N"/>
    <property type="match status" value="1"/>
</dbReference>
<dbReference type="Gene3D" id="2.60.40.10">
    <property type="entry name" value="Immunoglobulins"/>
    <property type="match status" value="1"/>
</dbReference>
<gene>
    <name evidence="15" type="ORF">SAMN06295964_1396</name>
</gene>
<evidence type="ECO:0000256" key="2">
    <source>
        <dbReference type="ARBA" id="ARBA00001947"/>
    </source>
</evidence>
<feature type="signal peptide" evidence="13">
    <location>
        <begin position="1"/>
        <end position="38"/>
    </location>
</feature>
<dbReference type="Gene3D" id="2.60.40.1730">
    <property type="entry name" value="tricorn interacting facor f3 domain"/>
    <property type="match status" value="1"/>
</dbReference>
<dbReference type="InterPro" id="IPR027268">
    <property type="entry name" value="Peptidase_M4/M1_CTD_sf"/>
</dbReference>
<evidence type="ECO:0000313" key="16">
    <source>
        <dbReference type="Proteomes" id="UP000191040"/>
    </source>
</evidence>